<comment type="caution">
    <text evidence="2">The sequence shown here is derived from an EMBL/GenBank/DDBJ whole genome shotgun (WGS) entry which is preliminary data.</text>
</comment>
<dbReference type="RefSeq" id="WP_163828597.1">
    <property type="nucleotide sequence ID" value="NZ_JAAGUZ010000014.1"/>
</dbReference>
<dbReference type="InterPro" id="IPR014710">
    <property type="entry name" value="RmlC-like_jellyroll"/>
</dbReference>
<evidence type="ECO:0000259" key="1">
    <source>
        <dbReference type="Pfam" id="PF07883"/>
    </source>
</evidence>
<evidence type="ECO:0000313" key="2">
    <source>
        <dbReference type="EMBL" id="NEW44250.1"/>
    </source>
</evidence>
<organism evidence="2 3">
    <name type="scientific">Nocardia cyriacigeorgica</name>
    <dbReference type="NCBI Taxonomy" id="135487"/>
    <lineage>
        <taxon>Bacteria</taxon>
        <taxon>Bacillati</taxon>
        <taxon>Actinomycetota</taxon>
        <taxon>Actinomycetes</taxon>
        <taxon>Mycobacteriales</taxon>
        <taxon>Nocardiaceae</taxon>
        <taxon>Nocardia</taxon>
    </lineage>
</organism>
<dbReference type="EMBL" id="JAAGUZ010000014">
    <property type="protein sequence ID" value="NEW44250.1"/>
    <property type="molecule type" value="Genomic_DNA"/>
</dbReference>
<evidence type="ECO:0000313" key="3">
    <source>
        <dbReference type="Proteomes" id="UP000468928"/>
    </source>
</evidence>
<name>A0A6P1D5A7_9NOCA</name>
<protein>
    <submittedName>
        <fullName evidence="2">Cupin domain-containing protein</fullName>
    </submittedName>
</protein>
<dbReference type="InterPro" id="IPR047142">
    <property type="entry name" value="OryJ/VirC-like"/>
</dbReference>
<dbReference type="PANTHER" id="PTHR36156:SF2">
    <property type="entry name" value="CUPIN TYPE-2 DOMAIN-CONTAINING PROTEIN"/>
    <property type="match status" value="1"/>
</dbReference>
<reference evidence="2 3" key="1">
    <citation type="submission" date="2020-01" db="EMBL/GenBank/DDBJ databases">
        <title>Genetics and antimicrobial susceptibilities of Nocardia species isolated from the soil; a comparison with species isolated from humans.</title>
        <authorList>
            <person name="Carrasco G."/>
            <person name="Monzon S."/>
            <person name="Sansegundo M."/>
            <person name="Garcia E."/>
            <person name="Garrido N."/>
            <person name="Medina M.J."/>
            <person name="Villalon P."/>
            <person name="Ramirez-Arocha A.C."/>
            <person name="Jimenez P."/>
            <person name="Cuesta I."/>
            <person name="Valdezate S."/>
        </authorList>
    </citation>
    <scope>NUCLEOTIDE SEQUENCE [LARGE SCALE GENOMIC DNA]</scope>
    <source>
        <strain evidence="2 3">CNM20110639</strain>
    </source>
</reference>
<dbReference type="Gene3D" id="2.60.120.10">
    <property type="entry name" value="Jelly Rolls"/>
    <property type="match status" value="1"/>
</dbReference>
<dbReference type="Proteomes" id="UP000468928">
    <property type="component" value="Unassembled WGS sequence"/>
</dbReference>
<proteinExistence type="predicted"/>
<gene>
    <name evidence="2" type="ORF">GV789_07220</name>
</gene>
<dbReference type="InterPro" id="IPR013096">
    <property type="entry name" value="Cupin_2"/>
</dbReference>
<dbReference type="PANTHER" id="PTHR36156">
    <property type="entry name" value="SLR2101 PROTEIN"/>
    <property type="match status" value="1"/>
</dbReference>
<dbReference type="Pfam" id="PF07883">
    <property type="entry name" value="Cupin_2"/>
    <property type="match status" value="1"/>
</dbReference>
<dbReference type="InterPro" id="IPR011051">
    <property type="entry name" value="RmlC_Cupin_sf"/>
</dbReference>
<dbReference type="SUPFAM" id="SSF51182">
    <property type="entry name" value="RmlC-like cupins"/>
    <property type="match status" value="1"/>
</dbReference>
<dbReference type="AlphaFoldDB" id="A0A6P1D5A7"/>
<sequence>MRRIVLGHRTDGQAAVLADSDVVPIEPALLPGSQIYRMWELDAPPQLPVEAVPAATSAQFFPGPGGVRFGFIVIPPGLSYEPLEDPAELAPVVSATEAAVPGLIGAFDDSGPGMHTTHTVDFVVVIGGAGRMRLGDGTDVQLRPGDSVIQNGTPHAWFNDGSEPFVFCYALCGAN</sequence>
<accession>A0A6P1D5A7</accession>
<feature type="domain" description="Cupin type-2" evidence="1">
    <location>
        <begin position="114"/>
        <end position="167"/>
    </location>
</feature>